<dbReference type="HOGENOM" id="CLU_856436_0_0_1"/>
<reference evidence="2" key="1">
    <citation type="journal article" date="2013" name="Nature">
        <title>Pan genome of the phytoplankton Emiliania underpins its global distribution.</title>
        <authorList>
            <person name="Read B.A."/>
            <person name="Kegel J."/>
            <person name="Klute M.J."/>
            <person name="Kuo A."/>
            <person name="Lefebvre S.C."/>
            <person name="Maumus F."/>
            <person name="Mayer C."/>
            <person name="Miller J."/>
            <person name="Monier A."/>
            <person name="Salamov A."/>
            <person name="Young J."/>
            <person name="Aguilar M."/>
            <person name="Claverie J.M."/>
            <person name="Frickenhaus S."/>
            <person name="Gonzalez K."/>
            <person name="Herman E.K."/>
            <person name="Lin Y.C."/>
            <person name="Napier J."/>
            <person name="Ogata H."/>
            <person name="Sarno A.F."/>
            <person name="Shmutz J."/>
            <person name="Schroeder D."/>
            <person name="de Vargas C."/>
            <person name="Verret F."/>
            <person name="von Dassow P."/>
            <person name="Valentin K."/>
            <person name="Van de Peer Y."/>
            <person name="Wheeler G."/>
            <person name="Dacks J.B."/>
            <person name="Delwiche C.F."/>
            <person name="Dyhrman S.T."/>
            <person name="Glockner G."/>
            <person name="John U."/>
            <person name="Richards T."/>
            <person name="Worden A.Z."/>
            <person name="Zhang X."/>
            <person name="Grigoriev I.V."/>
            <person name="Allen A.E."/>
            <person name="Bidle K."/>
            <person name="Borodovsky M."/>
            <person name="Bowler C."/>
            <person name="Brownlee C."/>
            <person name="Cock J.M."/>
            <person name="Elias M."/>
            <person name="Gladyshev V.N."/>
            <person name="Groth M."/>
            <person name="Guda C."/>
            <person name="Hadaegh A."/>
            <person name="Iglesias-Rodriguez M.D."/>
            <person name="Jenkins J."/>
            <person name="Jones B.M."/>
            <person name="Lawson T."/>
            <person name="Leese F."/>
            <person name="Lindquist E."/>
            <person name="Lobanov A."/>
            <person name="Lomsadze A."/>
            <person name="Malik S.B."/>
            <person name="Marsh M.E."/>
            <person name="Mackinder L."/>
            <person name="Mock T."/>
            <person name="Mueller-Roeber B."/>
            <person name="Pagarete A."/>
            <person name="Parker M."/>
            <person name="Probert I."/>
            <person name="Quesneville H."/>
            <person name="Raines C."/>
            <person name="Rensing S.A."/>
            <person name="Riano-Pachon D.M."/>
            <person name="Richier S."/>
            <person name="Rokitta S."/>
            <person name="Shiraiwa Y."/>
            <person name="Soanes D.M."/>
            <person name="van der Giezen M."/>
            <person name="Wahlund T.M."/>
            <person name="Williams B."/>
            <person name="Wilson W."/>
            <person name="Wolfe G."/>
            <person name="Wurch L.L."/>
        </authorList>
    </citation>
    <scope>NUCLEOTIDE SEQUENCE</scope>
</reference>
<evidence type="ECO:0008006" key="3">
    <source>
        <dbReference type="Google" id="ProtNLM"/>
    </source>
</evidence>
<organism evidence="1 2">
    <name type="scientific">Emiliania huxleyi (strain CCMP1516)</name>
    <dbReference type="NCBI Taxonomy" id="280463"/>
    <lineage>
        <taxon>Eukaryota</taxon>
        <taxon>Haptista</taxon>
        <taxon>Haptophyta</taxon>
        <taxon>Prymnesiophyceae</taxon>
        <taxon>Isochrysidales</taxon>
        <taxon>Noelaerhabdaceae</taxon>
        <taxon>Emiliania</taxon>
    </lineage>
</organism>
<evidence type="ECO:0000313" key="2">
    <source>
        <dbReference type="Proteomes" id="UP000013827"/>
    </source>
</evidence>
<dbReference type="InterPro" id="IPR036865">
    <property type="entry name" value="CRAL-TRIO_dom_sf"/>
</dbReference>
<evidence type="ECO:0000313" key="1">
    <source>
        <dbReference type="EnsemblProtists" id="EOD19254"/>
    </source>
</evidence>
<dbReference type="KEGG" id="ehx:EMIHUDRAFT_223260"/>
<accession>A0A0D3J6W9</accession>
<dbReference type="KEGG" id="ehx:EMIHUDRAFT_243088"/>
<dbReference type="EnsemblProtists" id="EOD40024">
    <property type="protein sequence ID" value="EOD40024"/>
    <property type="gene ID" value="EMIHUDRAFT_223260"/>
</dbReference>
<dbReference type="GeneID" id="17285295"/>
<reference evidence="1" key="2">
    <citation type="submission" date="2024-10" db="UniProtKB">
        <authorList>
            <consortium name="EnsemblProtists"/>
        </authorList>
    </citation>
    <scope>IDENTIFICATION</scope>
</reference>
<dbReference type="RefSeq" id="XP_005792453.1">
    <property type="nucleotide sequence ID" value="XM_005792396.1"/>
</dbReference>
<dbReference type="RefSeq" id="XP_005771683.1">
    <property type="nucleotide sequence ID" value="XM_005771626.1"/>
</dbReference>
<dbReference type="Gene3D" id="3.40.525.10">
    <property type="entry name" value="CRAL-TRIO lipid binding domain"/>
    <property type="match status" value="1"/>
</dbReference>
<keyword evidence="2" id="KW-1185">Reference proteome</keyword>
<dbReference type="Proteomes" id="UP000013827">
    <property type="component" value="Unassembled WGS sequence"/>
</dbReference>
<dbReference type="GeneID" id="17264799"/>
<dbReference type="PaxDb" id="2903-EOD19254"/>
<name>A0A0D3J6W9_EMIH1</name>
<dbReference type="AlphaFoldDB" id="A0A0D3J6W9"/>
<proteinExistence type="predicted"/>
<sequence>MVIVYFGQRGARNVIEFGDDSPSRWVVFAAPAKLGPISELRKQHGVALAWLRDRLGPVDGPKARESWLLRMLASCNWDRRAALKKCRASFALSKRIGYDRIAKFVRENPRPETWPHGDVVQRHLPRYFTRTDAGLVVVGLVDTDYDAACKSLSPADFREFCWYAAVFLIELLVERDEASGDIDAGLYHIMDTQFTNGVPLRWLLRMYPAFYDGGTLLGINAYVRGWYFCGARPVRAHIIIMCQRVRAYFLGRSELMKLICFIQPQRDPKQAASLQRLFEPKPLPVNFGGFS</sequence>
<dbReference type="EnsemblProtists" id="EOD19254">
    <property type="protein sequence ID" value="EOD19254"/>
    <property type="gene ID" value="EMIHUDRAFT_243088"/>
</dbReference>
<protein>
    <recommendedName>
        <fullName evidence="3">CRAL-TRIO domain-containing protein</fullName>
    </recommendedName>
</protein>